<dbReference type="EMBL" id="RKHR01000004">
    <property type="protein sequence ID" value="ROS01823.1"/>
    <property type="molecule type" value="Genomic_DNA"/>
</dbReference>
<evidence type="ECO:0000313" key="1">
    <source>
        <dbReference type="EMBL" id="ROS01823.1"/>
    </source>
</evidence>
<reference evidence="1 2" key="1">
    <citation type="submission" date="2018-11" db="EMBL/GenBank/DDBJ databases">
        <title>Genomic Encyclopedia of Type Strains, Phase IV (KMG-IV): sequencing the most valuable type-strain genomes for metagenomic binning, comparative biology and taxonomic classification.</title>
        <authorList>
            <person name="Goeker M."/>
        </authorList>
    </citation>
    <scope>NUCLEOTIDE SEQUENCE [LARGE SCALE GENOMIC DNA]</scope>
    <source>
        <strain evidence="1 2">DSM 100316</strain>
    </source>
</reference>
<keyword evidence="2" id="KW-1185">Reference proteome</keyword>
<proteinExistence type="predicted"/>
<dbReference type="Pfam" id="PF11306">
    <property type="entry name" value="DUF3108"/>
    <property type="match status" value="1"/>
</dbReference>
<dbReference type="RefSeq" id="WP_162844160.1">
    <property type="nucleotide sequence ID" value="NZ_RKHR01000004.1"/>
</dbReference>
<sequence length="282" mass="32622">MDQSPIRAIFCTLVIAHLKQQTANEALILPSRLRHILSLCYSALALSLPLQAHADEAARTLDIVEYSASYQTHAMGLDITAKRQLKQLDNNQYQLLNNSEVMFYSITEESRFQLNSDGQLKTNSYQQQRKGLGSNKSIEQQWNWSAQSVISRYKGRDYRYAITPQSLDKLNYQLALRRDAQRLGDNFGQQRYTIADRKRLRDDFLIDYLGEEVITTPLGRFNAVKFERRKDDDENNIIWLAKDWHYMILKISHCEQKQCEDILLSEAVVDGQQMTGLTAAKH</sequence>
<evidence type="ECO:0000313" key="2">
    <source>
        <dbReference type="Proteomes" id="UP000275394"/>
    </source>
</evidence>
<dbReference type="Proteomes" id="UP000275394">
    <property type="component" value="Unassembled WGS sequence"/>
</dbReference>
<dbReference type="AlphaFoldDB" id="A0A3N2DPV9"/>
<comment type="caution">
    <text evidence="1">The sequence shown here is derived from an EMBL/GenBank/DDBJ whole genome shotgun (WGS) entry which is preliminary data.</text>
</comment>
<name>A0A3N2DPV9_9GAMM</name>
<accession>A0A3N2DPV9</accession>
<gene>
    <name evidence="1" type="ORF">EDC56_2271</name>
</gene>
<protein>
    <submittedName>
        <fullName evidence="1">Uncharacterized protein DUF3108</fullName>
    </submittedName>
</protein>
<organism evidence="1 2">
    <name type="scientific">Sinobacterium caligoides</name>
    <dbReference type="NCBI Taxonomy" id="933926"/>
    <lineage>
        <taxon>Bacteria</taxon>
        <taxon>Pseudomonadati</taxon>
        <taxon>Pseudomonadota</taxon>
        <taxon>Gammaproteobacteria</taxon>
        <taxon>Cellvibrionales</taxon>
        <taxon>Spongiibacteraceae</taxon>
        <taxon>Sinobacterium</taxon>
    </lineage>
</organism>
<dbReference type="InterPro" id="IPR021457">
    <property type="entry name" value="DUF3108"/>
</dbReference>